<feature type="transmembrane region" description="Helical" evidence="1">
    <location>
        <begin position="228"/>
        <end position="246"/>
    </location>
</feature>
<dbReference type="EMBL" id="LBTX01000002">
    <property type="protein sequence ID" value="KKQ50757.1"/>
    <property type="molecule type" value="Genomic_DNA"/>
</dbReference>
<feature type="transmembrane region" description="Helical" evidence="1">
    <location>
        <begin position="333"/>
        <end position="353"/>
    </location>
</feature>
<organism evidence="2 3">
    <name type="scientific">Candidatus Shapirobacteria bacterium GW2011_GWE1_38_10</name>
    <dbReference type="NCBI Taxonomy" id="1618488"/>
    <lineage>
        <taxon>Bacteria</taxon>
        <taxon>Candidatus Shapironibacteriota</taxon>
    </lineage>
</organism>
<feature type="transmembrane region" description="Helical" evidence="1">
    <location>
        <begin position="114"/>
        <end position="135"/>
    </location>
</feature>
<protein>
    <recommendedName>
        <fullName evidence="4">Glycosyltransferase RgtA/B/C/D-like domain-containing protein</fullName>
    </recommendedName>
</protein>
<feature type="transmembrane region" description="Helical" evidence="1">
    <location>
        <begin position="415"/>
        <end position="432"/>
    </location>
</feature>
<feature type="transmembrane region" description="Helical" evidence="1">
    <location>
        <begin position="194"/>
        <end position="216"/>
    </location>
</feature>
<comment type="caution">
    <text evidence="2">The sequence shown here is derived from an EMBL/GenBank/DDBJ whole genome shotgun (WGS) entry which is preliminary data.</text>
</comment>
<feature type="transmembrane region" description="Helical" evidence="1">
    <location>
        <begin position="309"/>
        <end position="326"/>
    </location>
</feature>
<evidence type="ECO:0008006" key="4">
    <source>
        <dbReference type="Google" id="ProtNLM"/>
    </source>
</evidence>
<feature type="transmembrane region" description="Helical" evidence="1">
    <location>
        <begin position="382"/>
        <end position="399"/>
    </location>
</feature>
<evidence type="ECO:0000256" key="1">
    <source>
        <dbReference type="SAM" id="Phobius"/>
    </source>
</evidence>
<keyword evidence="1" id="KW-0472">Membrane</keyword>
<name>A0A0G0I8B1_9BACT</name>
<dbReference type="AlphaFoldDB" id="A0A0G0I8B1"/>
<dbReference type="Proteomes" id="UP000034231">
    <property type="component" value="Unassembled WGS sequence"/>
</dbReference>
<evidence type="ECO:0000313" key="3">
    <source>
        <dbReference type="Proteomes" id="UP000034231"/>
    </source>
</evidence>
<accession>A0A0G0I8B1</accession>
<feature type="transmembrane region" description="Helical" evidence="1">
    <location>
        <begin position="142"/>
        <end position="160"/>
    </location>
</feature>
<keyword evidence="1" id="KW-0812">Transmembrane</keyword>
<feature type="transmembrane region" description="Helical" evidence="1">
    <location>
        <begin position="359"/>
        <end position="375"/>
    </location>
</feature>
<keyword evidence="1" id="KW-1133">Transmembrane helix</keyword>
<proteinExistence type="predicted"/>
<gene>
    <name evidence="2" type="ORF">US68_C0002G0034</name>
</gene>
<evidence type="ECO:0000313" key="2">
    <source>
        <dbReference type="EMBL" id="KKQ50757.1"/>
    </source>
</evidence>
<reference evidence="2 3" key="1">
    <citation type="journal article" date="2015" name="Nature">
        <title>rRNA introns, odd ribosomes, and small enigmatic genomes across a large radiation of phyla.</title>
        <authorList>
            <person name="Brown C.T."/>
            <person name="Hug L.A."/>
            <person name="Thomas B.C."/>
            <person name="Sharon I."/>
            <person name="Castelle C.J."/>
            <person name="Singh A."/>
            <person name="Wilkins M.J."/>
            <person name="Williams K.H."/>
            <person name="Banfield J.F."/>
        </authorList>
    </citation>
    <scope>NUCLEOTIDE SEQUENCE [LARGE SCALE GENOMIC DNA]</scope>
</reference>
<sequence>MAKNKISIFKIIIFAVLILIGIGVRTIPVNNLKNGDILVHLDWSKTLYKQGLNNIYFYPNWLYSPPTQPPLMMMGFWASRHLYENRYLLSELHNSTRLPPASVILWFDKYGEFLLLRLWATLGDIACAFFVYFLIKKHLKNFKIALLGFIFMLFNPLSLFETTIWGQNDIISVLFAYLAFLSIKSKKLLFLSPFLYLIGILIKPTSLVFVPFYIFYFFKNLKLNKTNILRIIISSVLCFALIYFSFKPFINPNSNPAIEIYNIVVNRITSSSKGLSRASNSGFNLYSLVFEIDKTYGGYQILGLTLDQIGIFFYLILNAISIFILAKKSKQSAIIKLLFILFFTAQGTFLFMTGMLERYFFPAFLASVLLMFLNFRVFGLNMILQNIIWFINLFYSFYQRDLGWVKTLFEGNSNLLIRTISLISIINFILICKKFIRPSRKYSATNNQD</sequence>
<feature type="transmembrane region" description="Helical" evidence="1">
    <location>
        <begin position="7"/>
        <end position="27"/>
    </location>
</feature>